<evidence type="ECO:0000313" key="2">
    <source>
        <dbReference type="Proteomes" id="UP000298652"/>
    </source>
</evidence>
<dbReference type="Gramene" id="TKW32717">
    <property type="protein sequence ID" value="TKW32717"/>
    <property type="gene ID" value="SEVIR_2G186000v2"/>
</dbReference>
<name>A0A4U6W5C8_SETVI</name>
<organism evidence="1 2">
    <name type="scientific">Setaria viridis</name>
    <name type="common">Green bristlegrass</name>
    <name type="synonym">Setaria italica subsp. viridis</name>
    <dbReference type="NCBI Taxonomy" id="4556"/>
    <lineage>
        <taxon>Eukaryota</taxon>
        <taxon>Viridiplantae</taxon>
        <taxon>Streptophyta</taxon>
        <taxon>Embryophyta</taxon>
        <taxon>Tracheophyta</taxon>
        <taxon>Spermatophyta</taxon>
        <taxon>Magnoliopsida</taxon>
        <taxon>Liliopsida</taxon>
        <taxon>Poales</taxon>
        <taxon>Poaceae</taxon>
        <taxon>PACMAD clade</taxon>
        <taxon>Panicoideae</taxon>
        <taxon>Panicodae</taxon>
        <taxon>Paniceae</taxon>
        <taxon>Cenchrinae</taxon>
        <taxon>Setaria</taxon>
    </lineage>
</organism>
<protein>
    <submittedName>
        <fullName evidence="1">Uncharacterized protein</fullName>
    </submittedName>
</protein>
<dbReference type="Proteomes" id="UP000298652">
    <property type="component" value="Chromosome 2"/>
</dbReference>
<sequence length="119" mass="13201">MPPPLPIWAIKGANHHRSFFSSISLASSRPEPPPPENIAAAVFASRRRLVRRRFRPTPPPVSGPLCFPAHSFHLHQPGSRRAGRPPASSSPCSCACVRLKKKIRRICSEAPSLDGRRRR</sequence>
<reference evidence="1" key="1">
    <citation type="submission" date="2019-03" db="EMBL/GenBank/DDBJ databases">
        <title>WGS assembly of Setaria viridis.</title>
        <authorList>
            <person name="Huang P."/>
            <person name="Jenkins J."/>
            <person name="Grimwood J."/>
            <person name="Barry K."/>
            <person name="Healey A."/>
            <person name="Mamidi S."/>
            <person name="Sreedasyam A."/>
            <person name="Shu S."/>
            <person name="Feldman M."/>
            <person name="Wu J."/>
            <person name="Yu Y."/>
            <person name="Chen C."/>
            <person name="Johnson J."/>
            <person name="Rokhsar D."/>
            <person name="Baxter I."/>
            <person name="Schmutz J."/>
            <person name="Brutnell T."/>
            <person name="Kellogg E."/>
        </authorList>
    </citation>
    <scope>NUCLEOTIDE SEQUENCE [LARGE SCALE GENOMIC DNA]</scope>
</reference>
<keyword evidence="2" id="KW-1185">Reference proteome</keyword>
<proteinExistence type="predicted"/>
<dbReference type="EMBL" id="CM016553">
    <property type="protein sequence ID" value="TKW32717.1"/>
    <property type="molecule type" value="Genomic_DNA"/>
</dbReference>
<gene>
    <name evidence="1" type="ORF">SEVIR_2G186000v2</name>
</gene>
<dbReference type="AlphaFoldDB" id="A0A4U6W5C8"/>
<accession>A0A4U6W5C8</accession>
<evidence type="ECO:0000313" key="1">
    <source>
        <dbReference type="EMBL" id="TKW32717.1"/>
    </source>
</evidence>